<dbReference type="STRING" id="270351.Maq22A_c04175"/>
<protein>
    <submittedName>
        <fullName evidence="2">Uncharacterized protein</fullName>
    </submittedName>
</protein>
<sequence length="149" mass="16008">MTAPPDISDLPLFAGLTCPEPARRQCPPEVAAQPYPASAPPPRLAGAAPAAPRPRPKALMIPFPACRRVDLVASLAAEFIELRPVHGRRSRTILLERRFKPLRARMKRLGVPADVIRQELTCLELAVAEVVRRHDGAGQSSEPSGGSAA</sequence>
<evidence type="ECO:0000313" key="3">
    <source>
        <dbReference type="Proteomes" id="UP000061432"/>
    </source>
</evidence>
<dbReference type="PATRIC" id="fig|270351.10.peg.812"/>
<accession>A0A0C6FNV5</accession>
<gene>
    <name evidence="2" type="ORF">Maq22A_c04175</name>
</gene>
<reference evidence="3" key="2">
    <citation type="submission" date="2015-01" db="EMBL/GenBank/DDBJ databases">
        <title>Complete genome sequence of Methylobacterium aquaticum strain 22A.</title>
        <authorList>
            <person name="Tani A."/>
            <person name="Ogura Y."/>
            <person name="Hayashi T."/>
        </authorList>
    </citation>
    <scope>NUCLEOTIDE SEQUENCE [LARGE SCALE GENOMIC DNA]</scope>
    <source>
        <strain evidence="3">MA-22A</strain>
    </source>
</reference>
<dbReference type="AlphaFoldDB" id="A0A0C6FNV5"/>
<dbReference type="Proteomes" id="UP000061432">
    <property type="component" value="Chromosome"/>
</dbReference>
<name>A0A0C6FNV5_9HYPH</name>
<proteinExistence type="predicted"/>
<evidence type="ECO:0000256" key="1">
    <source>
        <dbReference type="SAM" id="MobiDB-lite"/>
    </source>
</evidence>
<evidence type="ECO:0000313" key="2">
    <source>
        <dbReference type="EMBL" id="BAQ44260.1"/>
    </source>
</evidence>
<dbReference type="KEGG" id="maqu:Maq22A_c04175"/>
<dbReference type="Pfam" id="PF19551">
    <property type="entry name" value="DUF6074"/>
    <property type="match status" value="1"/>
</dbReference>
<dbReference type="InterPro" id="IPR045720">
    <property type="entry name" value="DUF6074"/>
</dbReference>
<reference evidence="2 3" key="1">
    <citation type="journal article" date="2015" name="Genome Announc.">
        <title>Complete Genome Sequence of Methylobacterium aquaticum Strain 22A, Isolated from Racomitrium japonicum Moss.</title>
        <authorList>
            <person name="Tani A."/>
            <person name="Ogura Y."/>
            <person name="Hayashi T."/>
            <person name="Kimbara K."/>
        </authorList>
    </citation>
    <scope>NUCLEOTIDE SEQUENCE [LARGE SCALE GENOMIC DNA]</scope>
    <source>
        <strain evidence="2 3">MA-22A</strain>
    </source>
</reference>
<feature type="region of interest" description="Disordered" evidence="1">
    <location>
        <begin position="23"/>
        <end position="53"/>
    </location>
</feature>
<organism evidence="2 3">
    <name type="scientific">Methylobacterium aquaticum</name>
    <dbReference type="NCBI Taxonomy" id="270351"/>
    <lineage>
        <taxon>Bacteria</taxon>
        <taxon>Pseudomonadati</taxon>
        <taxon>Pseudomonadota</taxon>
        <taxon>Alphaproteobacteria</taxon>
        <taxon>Hyphomicrobiales</taxon>
        <taxon>Methylobacteriaceae</taxon>
        <taxon>Methylobacterium</taxon>
    </lineage>
</organism>
<dbReference type="EMBL" id="AP014704">
    <property type="protein sequence ID" value="BAQ44260.1"/>
    <property type="molecule type" value="Genomic_DNA"/>
</dbReference>